<dbReference type="GO" id="GO:0140664">
    <property type="term" value="F:ATP-dependent DNA damage sensor activity"/>
    <property type="evidence" value="ECO:0007669"/>
    <property type="project" value="InterPro"/>
</dbReference>
<dbReference type="NCBIfam" id="TIGR00585">
    <property type="entry name" value="mutl"/>
    <property type="match status" value="1"/>
</dbReference>
<gene>
    <name evidence="5" type="primary">mutL</name>
    <name evidence="9" type="ORF">ASAP_2828</name>
</gene>
<dbReference type="InterPro" id="IPR020667">
    <property type="entry name" value="DNA_mismatch_repair_MutL"/>
</dbReference>
<dbReference type="eggNOG" id="COG0323">
    <property type="taxonomic scope" value="Bacteria"/>
</dbReference>
<dbReference type="InterPro" id="IPR036890">
    <property type="entry name" value="HATPase_C_sf"/>
</dbReference>
<dbReference type="GO" id="GO:0005524">
    <property type="term" value="F:ATP binding"/>
    <property type="evidence" value="ECO:0007669"/>
    <property type="project" value="InterPro"/>
</dbReference>
<dbReference type="Pfam" id="PF08676">
    <property type="entry name" value="MutL_C"/>
    <property type="match status" value="1"/>
</dbReference>
<dbReference type="PANTHER" id="PTHR10073:SF12">
    <property type="entry name" value="DNA MISMATCH REPAIR PROTEIN MLH1"/>
    <property type="match status" value="1"/>
</dbReference>
<dbReference type="SUPFAM" id="SSF54211">
    <property type="entry name" value="Ribosomal protein S5 domain 2-like"/>
    <property type="match status" value="1"/>
</dbReference>
<keyword evidence="3 5" id="KW-0227">DNA damage</keyword>
<feature type="region of interest" description="Disordered" evidence="6">
    <location>
        <begin position="383"/>
        <end position="405"/>
    </location>
</feature>
<dbReference type="SMART" id="SM01340">
    <property type="entry name" value="DNA_mis_repair"/>
    <property type="match status" value="1"/>
</dbReference>
<dbReference type="InterPro" id="IPR014790">
    <property type="entry name" value="MutL_C"/>
</dbReference>
<dbReference type="InterPro" id="IPR042120">
    <property type="entry name" value="MutL_C_dimsub"/>
</dbReference>
<evidence type="ECO:0000256" key="5">
    <source>
        <dbReference type="HAMAP-Rule" id="MF_00149"/>
    </source>
</evidence>
<dbReference type="InterPro" id="IPR014762">
    <property type="entry name" value="DNA_mismatch_repair_CS"/>
</dbReference>
<dbReference type="FunFam" id="3.30.565.10:FF:000003">
    <property type="entry name" value="DNA mismatch repair endonuclease MutL"/>
    <property type="match status" value="1"/>
</dbReference>
<dbReference type="InterPro" id="IPR037198">
    <property type="entry name" value="MutL_C_sf"/>
</dbReference>
<dbReference type="Pfam" id="PF13589">
    <property type="entry name" value="HATPase_c_3"/>
    <property type="match status" value="1"/>
</dbReference>
<dbReference type="RefSeq" id="WP_023979350.1">
    <property type="nucleotide sequence ID" value="NZ_CBLX010000024.1"/>
</dbReference>
<comment type="function">
    <text evidence="5">This protein is involved in the repair of mismatches in DNA. It is required for dam-dependent methyl-directed DNA mismatch repair. May act as a 'molecular matchmaker', a protein that promotes the formation of a stable complex between two or more DNA-binding proteins in an ATP-dependent manner without itself being part of a final effector complex.</text>
</comment>
<accession>A0A060QJK7</accession>
<feature type="domain" description="DNA mismatch repair protein S5" evidence="8">
    <location>
        <begin position="216"/>
        <end position="332"/>
    </location>
</feature>
<evidence type="ECO:0000256" key="3">
    <source>
        <dbReference type="ARBA" id="ARBA00022763"/>
    </source>
</evidence>
<dbReference type="Proteomes" id="UP000027583">
    <property type="component" value="Unassembled WGS sequence"/>
</dbReference>
<dbReference type="InterPro" id="IPR038973">
    <property type="entry name" value="MutL/Mlh/Pms-like"/>
</dbReference>
<dbReference type="InterPro" id="IPR020568">
    <property type="entry name" value="Ribosomal_Su5_D2-typ_SF"/>
</dbReference>
<dbReference type="Gene3D" id="3.30.1370.100">
    <property type="entry name" value="MutL, C-terminal domain, regulatory subdomain"/>
    <property type="match status" value="1"/>
</dbReference>
<reference evidence="9 10" key="1">
    <citation type="journal article" date="2014" name="Genome Biol. Evol.">
        <title>Acetic acid bacteria genomes reveal functional traits for adaptation to life in insect guts.</title>
        <authorList>
            <person name="Chouaia B."/>
            <person name="Gaiarsa S."/>
            <person name="Crotti E."/>
            <person name="Comandatore F."/>
            <person name="Degli Esposti M."/>
            <person name="Ricci I."/>
            <person name="Alma A."/>
            <person name="Favia G."/>
            <person name="Bandi C."/>
            <person name="Daffonchio D."/>
        </authorList>
    </citation>
    <scope>NUCLEOTIDE SEQUENCE [LARGE SCALE GENOMIC DNA]</scope>
    <source>
        <strain evidence="9 10">SF2.1</strain>
    </source>
</reference>
<proteinExistence type="inferred from homology"/>
<dbReference type="CDD" id="cd16926">
    <property type="entry name" value="HATPase_MutL-MLH-PMS-like"/>
    <property type="match status" value="1"/>
</dbReference>
<sequence length="626" mass="67380">MTPSERPQLQPKLRRLSSHVIDLIAAGEVVERPAAALKELVENALDAGATRIEVALASGGCDRIEVLDNGCGMSPDDMLMAVERHCTSKLSDETLTRIVTLGFRGEALPSIGATARLSLTSRPHDADTAWQLRLEGGVLTPPSPAPGAPGTRVVVADLFFATPARRKFLKSARVEGSHAEAVMRRLALSAPHCAMRFTLDERLVFDFPAHSTIARVQAVLGESDSLIALDEERNGLQLSGFICGPAATRATAAAQFLVVNNRPVADPLMKTAIRVAYRPVIEPGRHPVLALHLQLPHDRVDVNVHPSKTELRFADEADVRGLMIGAMQRALGHGAGEGGVRIRFAASSRQAIHYPPPDPVRPTPGFLTSHAALIGNGAPMATESVSPYGGFQEPDSPRDDRSPVASLDAFEPSSRPLVQPDATQIARFPLGAPVAQVFDTYILAVGQDGDLILVDQHAAHERLTHEKLLAQYTSGSLKAQRLLLPEVIDLPPGQAGRLMEWKEALEALGLEIESFGGGSVLLRTMPVLLQGGDGSALLRDLSEELAADPDLTPGDSAALERRIDAVIARMACHGSIRAGRRLQQDEMAALLRQMEQTPRAGTCSHGRPTWLRLGRDELEKLFGRIR</sequence>
<evidence type="ECO:0000256" key="6">
    <source>
        <dbReference type="SAM" id="MobiDB-lite"/>
    </source>
</evidence>
<evidence type="ECO:0000259" key="8">
    <source>
        <dbReference type="SMART" id="SM01340"/>
    </source>
</evidence>
<protein>
    <recommendedName>
        <fullName evidence="2 5">DNA mismatch repair protein MutL</fullName>
    </recommendedName>
</protein>
<dbReference type="PANTHER" id="PTHR10073">
    <property type="entry name" value="DNA MISMATCH REPAIR PROTEIN MLH, PMS, MUTL"/>
    <property type="match status" value="1"/>
</dbReference>
<name>A0A060QJK7_9PROT</name>
<dbReference type="Gene3D" id="3.30.565.10">
    <property type="entry name" value="Histidine kinase-like ATPase, C-terminal domain"/>
    <property type="match status" value="1"/>
</dbReference>
<evidence type="ECO:0000259" key="7">
    <source>
        <dbReference type="SMART" id="SM00853"/>
    </source>
</evidence>
<dbReference type="GO" id="GO:0030983">
    <property type="term" value="F:mismatched DNA binding"/>
    <property type="evidence" value="ECO:0007669"/>
    <property type="project" value="InterPro"/>
</dbReference>
<feature type="domain" description="MutL C-terminal dimerisation" evidence="7">
    <location>
        <begin position="433"/>
        <end position="582"/>
    </location>
</feature>
<comment type="caution">
    <text evidence="9">The sequence shown here is derived from an EMBL/GenBank/DDBJ whole genome shotgun (WGS) entry which is preliminary data.</text>
</comment>
<evidence type="ECO:0000313" key="9">
    <source>
        <dbReference type="EMBL" id="CDG40873.1"/>
    </source>
</evidence>
<keyword evidence="4 5" id="KW-0234">DNA repair</keyword>
<dbReference type="AlphaFoldDB" id="A0A060QJK7"/>
<dbReference type="Gene3D" id="3.30.1540.20">
    <property type="entry name" value="MutL, C-terminal domain, dimerisation subdomain"/>
    <property type="match status" value="1"/>
</dbReference>
<comment type="similarity">
    <text evidence="1 5">Belongs to the DNA mismatch repair MutL/HexB family.</text>
</comment>
<dbReference type="SUPFAM" id="SSF118116">
    <property type="entry name" value="DNA mismatch repair protein MutL"/>
    <property type="match status" value="1"/>
</dbReference>
<dbReference type="InterPro" id="IPR014721">
    <property type="entry name" value="Ribsml_uS5_D2-typ_fold_subgr"/>
</dbReference>
<dbReference type="SMART" id="SM00853">
    <property type="entry name" value="MutL_C"/>
    <property type="match status" value="1"/>
</dbReference>
<dbReference type="GO" id="GO:0006298">
    <property type="term" value="P:mismatch repair"/>
    <property type="evidence" value="ECO:0007669"/>
    <property type="project" value="UniProtKB-UniRule"/>
</dbReference>
<dbReference type="InterPro" id="IPR042121">
    <property type="entry name" value="MutL_C_regsub"/>
</dbReference>
<organism evidence="9 10">
    <name type="scientific">Asaia bogorensis</name>
    <dbReference type="NCBI Taxonomy" id="91915"/>
    <lineage>
        <taxon>Bacteria</taxon>
        <taxon>Pseudomonadati</taxon>
        <taxon>Pseudomonadota</taxon>
        <taxon>Alphaproteobacteria</taxon>
        <taxon>Acetobacterales</taxon>
        <taxon>Acetobacteraceae</taxon>
        <taxon>Asaia</taxon>
    </lineage>
</organism>
<dbReference type="InterPro" id="IPR002099">
    <property type="entry name" value="MutL/Mlh/PMS"/>
</dbReference>
<evidence type="ECO:0000256" key="2">
    <source>
        <dbReference type="ARBA" id="ARBA00021975"/>
    </source>
</evidence>
<dbReference type="HAMAP" id="MF_00149">
    <property type="entry name" value="DNA_mis_repair"/>
    <property type="match status" value="1"/>
</dbReference>
<evidence type="ECO:0000256" key="1">
    <source>
        <dbReference type="ARBA" id="ARBA00006082"/>
    </source>
</evidence>
<dbReference type="Gene3D" id="3.30.230.10">
    <property type="match status" value="1"/>
</dbReference>
<dbReference type="Pfam" id="PF01119">
    <property type="entry name" value="DNA_mis_repair"/>
    <property type="match status" value="1"/>
</dbReference>
<evidence type="ECO:0000313" key="10">
    <source>
        <dbReference type="Proteomes" id="UP000027583"/>
    </source>
</evidence>
<dbReference type="PROSITE" id="PS00058">
    <property type="entry name" value="DNA_MISMATCH_REPAIR_1"/>
    <property type="match status" value="1"/>
</dbReference>
<evidence type="ECO:0000256" key="4">
    <source>
        <dbReference type="ARBA" id="ARBA00023204"/>
    </source>
</evidence>
<dbReference type="EMBL" id="CBLX010000024">
    <property type="protein sequence ID" value="CDG40873.1"/>
    <property type="molecule type" value="Genomic_DNA"/>
</dbReference>
<dbReference type="CDD" id="cd00782">
    <property type="entry name" value="MutL_Trans"/>
    <property type="match status" value="1"/>
</dbReference>
<dbReference type="GO" id="GO:0016887">
    <property type="term" value="F:ATP hydrolysis activity"/>
    <property type="evidence" value="ECO:0007669"/>
    <property type="project" value="InterPro"/>
</dbReference>
<reference evidence="9 10" key="2">
    <citation type="journal article" date="2014" name="PLoS ONE">
        <title>Evolution of mitochondria reconstructed from the energy metabolism of living bacteria.</title>
        <authorList>
            <person name="Degli Esposti M."/>
            <person name="Chouaia B."/>
            <person name="Comandatore F."/>
            <person name="Crotti E."/>
            <person name="Sassera D."/>
            <person name="Lievens P.M."/>
            <person name="Daffonchio D."/>
            <person name="Bandi C."/>
        </authorList>
    </citation>
    <scope>NUCLEOTIDE SEQUENCE [LARGE SCALE GENOMIC DNA]</scope>
    <source>
        <strain evidence="9 10">SF2.1</strain>
    </source>
</reference>
<dbReference type="GO" id="GO:0032300">
    <property type="term" value="C:mismatch repair complex"/>
    <property type="evidence" value="ECO:0007669"/>
    <property type="project" value="InterPro"/>
</dbReference>
<dbReference type="InterPro" id="IPR013507">
    <property type="entry name" value="DNA_mismatch_S5_2-like"/>
</dbReference>
<dbReference type="SUPFAM" id="SSF55874">
    <property type="entry name" value="ATPase domain of HSP90 chaperone/DNA topoisomerase II/histidine kinase"/>
    <property type="match status" value="1"/>
</dbReference>